<dbReference type="STRING" id="663278.Ethha_2581"/>
<evidence type="ECO:0000256" key="4">
    <source>
        <dbReference type="ARBA" id="ARBA00023143"/>
    </source>
</evidence>
<comment type="subcellular location">
    <subcellularLocation>
        <location evidence="1 6">Bacterial flagellum basal body</location>
    </subcellularLocation>
</comment>
<dbReference type="GO" id="GO:0030694">
    <property type="term" value="C:bacterial-type flagellum basal body, rod"/>
    <property type="evidence" value="ECO:0007669"/>
    <property type="project" value="UniProtKB-UniRule"/>
</dbReference>
<dbReference type="EMBL" id="CP002400">
    <property type="protein sequence ID" value="ADU28074.1"/>
    <property type="molecule type" value="Genomic_DNA"/>
</dbReference>
<accession>E6U6K4</accession>
<dbReference type="Proteomes" id="UP000001551">
    <property type="component" value="Chromosome"/>
</dbReference>
<dbReference type="RefSeq" id="WP_013486417.1">
    <property type="nucleotide sequence ID" value="NC_014828.1"/>
</dbReference>
<dbReference type="Pfam" id="PF06429">
    <property type="entry name" value="Flg_bbr_C"/>
    <property type="match status" value="1"/>
</dbReference>
<dbReference type="AlphaFoldDB" id="E6U6K4"/>
<evidence type="ECO:0000256" key="1">
    <source>
        <dbReference type="ARBA" id="ARBA00004117"/>
    </source>
</evidence>
<keyword evidence="9" id="KW-0966">Cell projection</keyword>
<dbReference type="eggNOG" id="COG1558">
    <property type="taxonomic scope" value="Bacteria"/>
</dbReference>
<dbReference type="Pfam" id="PF00460">
    <property type="entry name" value="Flg_bb_rod"/>
    <property type="match status" value="1"/>
</dbReference>
<protein>
    <recommendedName>
        <fullName evidence="3 6">Flagellar basal-body rod protein FlgC</fullName>
    </recommendedName>
</protein>
<keyword evidence="4 6" id="KW-0975">Bacterial flagellum</keyword>
<dbReference type="InterPro" id="IPR006299">
    <property type="entry name" value="FlgC"/>
</dbReference>
<evidence type="ECO:0000256" key="3">
    <source>
        <dbReference type="ARBA" id="ARBA00017941"/>
    </source>
</evidence>
<dbReference type="InterPro" id="IPR010930">
    <property type="entry name" value="Flg_bb/hook_C_dom"/>
</dbReference>
<dbReference type="PANTHER" id="PTHR30435:SF2">
    <property type="entry name" value="FLAGELLAR BASAL-BODY ROD PROTEIN FLGC"/>
    <property type="match status" value="1"/>
</dbReference>
<dbReference type="PANTHER" id="PTHR30435">
    <property type="entry name" value="FLAGELLAR PROTEIN"/>
    <property type="match status" value="1"/>
</dbReference>
<dbReference type="PROSITE" id="PS00588">
    <property type="entry name" value="FLAGELLA_BB_ROD"/>
    <property type="match status" value="1"/>
</dbReference>
<sequence length="143" mass="15169">MFLNALNIPGSGLTAQRLRMDVISENLANQDTTETADGGPYQRKTVSFSERTQPTFDGYLAGATGEGPGGVQVDAIETDSSDFKLSYDPTNPNAGADGYVRLPNVDTVTEMTDLMESSRSYSADVTAFNALKGMAVSSLDIGK</sequence>
<dbReference type="KEGG" id="eha:Ethha_2581"/>
<name>E6U6K4_ETHHY</name>
<feature type="domain" description="Flagellar basal-body/hook protein C-terminal" evidence="8">
    <location>
        <begin position="97"/>
        <end position="135"/>
    </location>
</feature>
<evidence type="ECO:0000313" key="9">
    <source>
        <dbReference type="EMBL" id="ADU28074.1"/>
    </source>
</evidence>
<dbReference type="InterPro" id="IPR019776">
    <property type="entry name" value="Flagellar_basal_body_rod_CS"/>
</dbReference>
<keyword evidence="9" id="KW-0282">Flagellum</keyword>
<evidence type="ECO:0000256" key="2">
    <source>
        <dbReference type="ARBA" id="ARBA00009677"/>
    </source>
</evidence>
<reference evidence="9 10" key="1">
    <citation type="submission" date="2010-12" db="EMBL/GenBank/DDBJ databases">
        <title>Complete sequence of Ethanoligenens harbinense YUAN-3.</title>
        <authorList>
            <person name="Lucas S."/>
            <person name="Copeland A."/>
            <person name="Lapidus A."/>
            <person name="Cheng J.-F."/>
            <person name="Bruce D."/>
            <person name="Goodwin L."/>
            <person name="Pitluck S."/>
            <person name="Chertkov O."/>
            <person name="Misra M."/>
            <person name="Detter J.C."/>
            <person name="Han C."/>
            <person name="Tapia R."/>
            <person name="Land M."/>
            <person name="Hauser L."/>
            <person name="Jeffries C."/>
            <person name="Kyrpides N."/>
            <person name="Ivanova N."/>
            <person name="Mikhailova N."/>
            <person name="Wang A."/>
            <person name="Mouttaki H."/>
            <person name="He Z."/>
            <person name="Zhou J."/>
            <person name="Hemme C.L."/>
            <person name="Woyke T."/>
        </authorList>
    </citation>
    <scope>NUCLEOTIDE SEQUENCE [LARGE SCALE GENOMIC DNA]</scope>
    <source>
        <strain evidence="10">DSM 18485 / JCM 12961 / CGMCC 1.5033 / YUAN-3</strain>
    </source>
</reference>
<dbReference type="GO" id="GO:0071978">
    <property type="term" value="P:bacterial-type flagellum-dependent swarming motility"/>
    <property type="evidence" value="ECO:0007669"/>
    <property type="project" value="TreeGrafter"/>
</dbReference>
<keyword evidence="9" id="KW-0969">Cilium</keyword>
<dbReference type="HOGENOM" id="CLU_123272_0_0_9"/>
<evidence type="ECO:0000259" key="8">
    <source>
        <dbReference type="Pfam" id="PF06429"/>
    </source>
</evidence>
<evidence type="ECO:0000256" key="5">
    <source>
        <dbReference type="ARBA" id="ARBA00025933"/>
    </source>
</evidence>
<comment type="subunit">
    <text evidence="5 6">The basal body constitutes a major portion of the flagellar organelle and consists of four rings (L,P,S, and M) mounted on a central rod. The rod consists of about 26 subunits of FlgG in the distal portion, and FlgB, FlgC and FlgF are thought to build up the proximal portion of the rod with about 6 subunits each.</text>
</comment>
<dbReference type="InterPro" id="IPR001444">
    <property type="entry name" value="Flag_bb_rod_N"/>
</dbReference>
<evidence type="ECO:0000259" key="7">
    <source>
        <dbReference type="Pfam" id="PF00460"/>
    </source>
</evidence>
<evidence type="ECO:0000313" key="10">
    <source>
        <dbReference type="Proteomes" id="UP000001551"/>
    </source>
</evidence>
<evidence type="ECO:0000256" key="6">
    <source>
        <dbReference type="RuleBase" id="RU362062"/>
    </source>
</evidence>
<comment type="similarity">
    <text evidence="2">Belongs to the flagella basal body rod proteins family.</text>
</comment>
<feature type="domain" description="Flagellar basal body rod protein N-terminal" evidence="7">
    <location>
        <begin position="7"/>
        <end position="33"/>
    </location>
</feature>
<organism evidence="9 10">
    <name type="scientific">Ethanoligenens harbinense (strain DSM 18485 / JCM 12961 / CGMCC 1.5033 / YUAN-3)</name>
    <dbReference type="NCBI Taxonomy" id="663278"/>
    <lineage>
        <taxon>Bacteria</taxon>
        <taxon>Bacillati</taxon>
        <taxon>Bacillota</taxon>
        <taxon>Clostridia</taxon>
        <taxon>Eubacteriales</taxon>
        <taxon>Oscillospiraceae</taxon>
        <taxon>Ethanoligenens</taxon>
    </lineage>
</organism>
<gene>
    <name evidence="9" type="ordered locus">Ethha_2581</name>
</gene>
<keyword evidence="10" id="KW-1185">Reference proteome</keyword>
<proteinExistence type="inferred from homology"/>
<dbReference type="NCBIfam" id="TIGR01395">
    <property type="entry name" value="FlgC"/>
    <property type="match status" value="1"/>
</dbReference>